<protein>
    <submittedName>
        <fullName evidence="1">Uncharacterized protein</fullName>
    </submittedName>
</protein>
<accession>A0A0J2GHQ6</accession>
<evidence type="ECO:0000313" key="2">
    <source>
        <dbReference type="EMBL" id="KLY22180.1"/>
    </source>
</evidence>
<dbReference type="Pfam" id="PF07128">
    <property type="entry name" value="DUF1380"/>
    <property type="match status" value="1"/>
</dbReference>
<reference evidence="1 3" key="1">
    <citation type="submission" date="2014-01" db="EMBL/GenBank/DDBJ databases">
        <title>The Genome Sequence of Klebsiella oxytoca MGH 27.</title>
        <authorList>
            <consortium name="The Broad Institute Genomics Platform"/>
            <consortium name="The Broad Institute Genome Sequencing Center for Infectious Disease"/>
            <person name="Murphy C."/>
            <person name="Cosimi L."/>
            <person name="Cerqueira G."/>
            <person name="Feldgarden M."/>
            <person name="Earl A."/>
            <person name="Hung D."/>
            <person name="Onderdonk A.B."/>
            <person name="Ferraro M.J."/>
            <person name="Hooper D."/>
            <person name="Dekker J."/>
            <person name="O'Brien T."/>
            <person name="Huang S."/>
            <person name="Quan V."/>
            <person name="Ernst C."/>
            <person name="Delaney M."/>
            <person name="DuBois A."/>
            <person name="Kim D.S."/>
            <person name="Young S.K."/>
            <person name="Zeng Q."/>
            <person name="Gargeya S."/>
            <person name="Fitzgerald M."/>
            <person name="Abouelleil A."/>
            <person name="Alvarado L."/>
            <person name="Berlin A.M."/>
            <person name="Chapman S.B."/>
            <person name="Gainer-Dewar J."/>
            <person name="Goldberg J."/>
            <person name="Gnerre S."/>
            <person name="Griggs A."/>
            <person name="Gujja S."/>
            <person name="Hansen M."/>
            <person name="Howarth C."/>
            <person name="Imamovic A."/>
            <person name="Ireland A."/>
            <person name="Larimer J."/>
            <person name="McCowan C."/>
            <person name="Murphy C."/>
            <person name="Pearson M."/>
            <person name="Poon T.W."/>
            <person name="Priest M."/>
            <person name="Roberts A."/>
            <person name="Saif S."/>
            <person name="Shea T."/>
            <person name="Sykes S."/>
            <person name="Wortman J."/>
            <person name="Nusbaum C."/>
            <person name="Birren B."/>
        </authorList>
    </citation>
    <scope>NUCLEOTIDE SEQUENCE [LARGE SCALE GENOMIC DNA]</scope>
    <source>
        <strain evidence="1 3">MGH 27</strain>
    </source>
</reference>
<comment type="caution">
    <text evidence="1">The sequence shown here is derived from an EMBL/GenBank/DDBJ whole genome shotgun (WGS) entry which is preliminary data.</text>
</comment>
<dbReference type="InterPro" id="IPR009811">
    <property type="entry name" value="DUF1380"/>
</dbReference>
<sequence length="136" mass="15115">MLYGTRKELNKKLKRMFGNEERYALLVWTKEDVMALAGNMTEAEAHTLLELIGRTGTGEHTEEGVSFRTVQAMYAGIRPGIPRVSVPVDTLYRITDIAAQAINGEDEHSPSLTVDHYPSVADAQAEIAWLKRELAA</sequence>
<gene>
    <name evidence="1" type="ORF">L373_06042</name>
    <name evidence="2" type="ORF">SK91_06112</name>
</gene>
<reference evidence="2 4" key="2">
    <citation type="submission" date="2015-06" db="EMBL/GenBank/DDBJ databases">
        <title>The Genome Sequence of None.</title>
        <authorList>
            <consortium name="The Broad Institute Genomics Platform"/>
            <consortium name="The Broad Institute Genome Sequencing Center for Infectious Disease"/>
            <person name="Earl A.M."/>
            <person name="Onderdonk A.B."/>
            <person name="Kirby J."/>
            <person name="Ferraro M.J."/>
            <person name="Huang S."/>
            <person name="Spencer M."/>
            <person name="Fodor A."/>
            <person name="Hooper D."/>
            <person name="Dekker J."/>
            <person name="O'Brien T."/>
            <person name="Quan V."/>
            <person name="Gombosev A."/>
            <person name="Delaney M."/>
            <person name="DuBois A."/>
            <person name="Ernst C."/>
            <person name="Kim D.S."/>
            <person name="Rossman W."/>
            <person name="Gohs F."/>
            <person name="Petruso H."/>
            <person name="Nozar T."/>
            <person name="Mougeot F."/>
            <person name="Manson-McGuire A."/>
            <person name="Young S."/>
            <person name="Abouelleil A."/>
            <person name="Cao P."/>
            <person name="Chapman S.B."/>
            <person name="Griggs A."/>
            <person name="Priest M."/>
            <person name="Shea T."/>
            <person name="Wortman I."/>
            <person name="Wortman J.R."/>
            <person name="Nusbaum C."/>
            <person name="Birren B."/>
        </authorList>
    </citation>
    <scope>NUCLEOTIDE SEQUENCE [LARGE SCALE GENOMIC DNA]</scope>
    <source>
        <strain evidence="2 4">MGH87</strain>
    </source>
</reference>
<organism evidence="1 3">
    <name type="scientific">Klebsiella michiganensis</name>
    <dbReference type="NCBI Taxonomy" id="1134687"/>
    <lineage>
        <taxon>Bacteria</taxon>
        <taxon>Pseudomonadati</taxon>
        <taxon>Pseudomonadota</taxon>
        <taxon>Gammaproteobacteria</taxon>
        <taxon>Enterobacterales</taxon>
        <taxon>Enterobacteriaceae</taxon>
        <taxon>Klebsiella/Raoultella group</taxon>
        <taxon>Klebsiella</taxon>
    </lineage>
</organism>
<proteinExistence type="predicted"/>
<evidence type="ECO:0000313" key="4">
    <source>
        <dbReference type="Proteomes" id="UP000036305"/>
    </source>
</evidence>
<name>A0A0J2GHQ6_9ENTR</name>
<keyword evidence="4" id="KW-1185">Reference proteome</keyword>
<dbReference type="AlphaFoldDB" id="A0A0J2GHQ6"/>
<dbReference type="Proteomes" id="UP000020202">
    <property type="component" value="Unassembled WGS sequence"/>
</dbReference>
<dbReference type="EMBL" id="JCNZ01000022">
    <property type="protein sequence ID" value="EWF79845.1"/>
    <property type="molecule type" value="Genomic_DNA"/>
</dbReference>
<dbReference type="Proteomes" id="UP000036305">
    <property type="component" value="Unassembled WGS sequence"/>
</dbReference>
<dbReference type="EMBL" id="LEUS01000034">
    <property type="protein sequence ID" value="KLY22180.1"/>
    <property type="molecule type" value="Genomic_DNA"/>
</dbReference>
<dbReference type="RefSeq" id="WP_020804419.1">
    <property type="nucleotide sequence ID" value="NZ_CABGVA010000026.1"/>
</dbReference>
<evidence type="ECO:0000313" key="1">
    <source>
        <dbReference type="EMBL" id="EWF79845.1"/>
    </source>
</evidence>
<evidence type="ECO:0000313" key="3">
    <source>
        <dbReference type="Proteomes" id="UP000020202"/>
    </source>
</evidence>